<dbReference type="RefSeq" id="WP_178132635.1">
    <property type="nucleotide sequence ID" value="NZ_BAABJB010000026.1"/>
</dbReference>
<comment type="caution">
    <text evidence="2">The sequence shown here is derived from an EMBL/GenBank/DDBJ whole genome shotgun (WGS) entry which is preliminary data.</text>
</comment>
<keyword evidence="3" id="KW-1185">Reference proteome</keyword>
<feature type="region of interest" description="Disordered" evidence="1">
    <location>
        <begin position="33"/>
        <end position="52"/>
    </location>
</feature>
<reference evidence="2 3" key="1">
    <citation type="submission" date="2020-03" db="EMBL/GenBank/DDBJ databases">
        <title>Whole genome shotgun sequence of Phytohabitans rumicis NBRC 108638.</title>
        <authorList>
            <person name="Komaki H."/>
            <person name="Tamura T."/>
        </authorList>
    </citation>
    <scope>NUCLEOTIDE SEQUENCE [LARGE SCALE GENOMIC DNA]</scope>
    <source>
        <strain evidence="2 3">NBRC 108638</strain>
    </source>
</reference>
<evidence type="ECO:0000313" key="3">
    <source>
        <dbReference type="Proteomes" id="UP000482960"/>
    </source>
</evidence>
<name>A0A6V8KYG5_9ACTN</name>
<feature type="compositionally biased region" description="Acidic residues" evidence="1">
    <location>
        <begin position="39"/>
        <end position="52"/>
    </location>
</feature>
<reference evidence="2 3" key="2">
    <citation type="submission" date="2020-03" db="EMBL/GenBank/DDBJ databases">
        <authorList>
            <person name="Ichikawa N."/>
            <person name="Kimura A."/>
            <person name="Kitahashi Y."/>
            <person name="Uohara A."/>
        </authorList>
    </citation>
    <scope>NUCLEOTIDE SEQUENCE [LARGE SCALE GENOMIC DNA]</scope>
    <source>
        <strain evidence="2 3">NBRC 108638</strain>
    </source>
</reference>
<accession>A0A6V8KYG5</accession>
<dbReference type="AlphaFoldDB" id="A0A6V8KYG5"/>
<dbReference type="PROSITE" id="PS51257">
    <property type="entry name" value="PROKAR_LIPOPROTEIN"/>
    <property type="match status" value="1"/>
</dbReference>
<proteinExistence type="predicted"/>
<organism evidence="2 3">
    <name type="scientific">Phytohabitans rumicis</name>
    <dbReference type="NCBI Taxonomy" id="1076125"/>
    <lineage>
        <taxon>Bacteria</taxon>
        <taxon>Bacillati</taxon>
        <taxon>Actinomycetota</taxon>
        <taxon>Actinomycetes</taxon>
        <taxon>Micromonosporales</taxon>
        <taxon>Micromonosporaceae</taxon>
    </lineage>
</organism>
<dbReference type="EMBL" id="BLPG01000001">
    <property type="protein sequence ID" value="GFJ86877.1"/>
    <property type="molecule type" value="Genomic_DNA"/>
</dbReference>
<evidence type="ECO:0000256" key="1">
    <source>
        <dbReference type="SAM" id="MobiDB-lite"/>
    </source>
</evidence>
<evidence type="ECO:0000313" key="2">
    <source>
        <dbReference type="EMBL" id="GFJ86877.1"/>
    </source>
</evidence>
<dbReference type="Proteomes" id="UP000482960">
    <property type="component" value="Unassembled WGS sequence"/>
</dbReference>
<sequence length="52" mass="5309">MDDPRTDDTLGRRAFFGRALLAAGAVPALIGLAGCPGGDQDDDDDGDDGDDD</sequence>
<gene>
    <name evidence="2" type="ORF">Prum_005190</name>
</gene>
<protein>
    <submittedName>
        <fullName evidence="2">Uncharacterized protein</fullName>
    </submittedName>
</protein>